<dbReference type="SUPFAM" id="SSF51197">
    <property type="entry name" value="Clavaminate synthase-like"/>
    <property type="match status" value="1"/>
</dbReference>
<dbReference type="Pfam" id="PF00501">
    <property type="entry name" value="AMP-binding"/>
    <property type="match status" value="1"/>
</dbReference>
<dbReference type="CDD" id="cd12116">
    <property type="entry name" value="A_NRPS_Ta1_like"/>
    <property type="match status" value="1"/>
</dbReference>
<dbReference type="Pfam" id="PF13193">
    <property type="entry name" value="AMP-binding_C"/>
    <property type="match status" value="1"/>
</dbReference>
<dbReference type="Gene3D" id="3.30.559.10">
    <property type="entry name" value="Chloramphenicol acetyltransferase-like domain"/>
    <property type="match status" value="2"/>
</dbReference>
<keyword evidence="5" id="KW-0560">Oxidoreductase</keyword>
<dbReference type="GO" id="GO:0016491">
    <property type="term" value="F:oxidoreductase activity"/>
    <property type="evidence" value="ECO:0007669"/>
    <property type="project" value="UniProtKB-KW"/>
</dbReference>
<keyword evidence="8" id="KW-1185">Reference proteome</keyword>
<dbReference type="InterPro" id="IPR025110">
    <property type="entry name" value="AMP-bd_C"/>
</dbReference>
<dbReference type="SUPFAM" id="SSF56801">
    <property type="entry name" value="Acetyl-CoA synthetase-like"/>
    <property type="match status" value="1"/>
</dbReference>
<dbReference type="PROSITE" id="PS00012">
    <property type="entry name" value="PHOSPHOPANTETHEINE"/>
    <property type="match status" value="1"/>
</dbReference>
<organism evidence="7 8">
    <name type="scientific">Chlorogloeopsis fritschii PCC 6912</name>
    <dbReference type="NCBI Taxonomy" id="211165"/>
    <lineage>
        <taxon>Bacteria</taxon>
        <taxon>Bacillati</taxon>
        <taxon>Cyanobacteriota</taxon>
        <taxon>Cyanophyceae</taxon>
        <taxon>Nostocales</taxon>
        <taxon>Chlorogloeopsidaceae</taxon>
        <taxon>Chlorogloeopsis</taxon>
    </lineage>
</organism>
<dbReference type="PROSITE" id="PS50075">
    <property type="entry name" value="CARRIER"/>
    <property type="match status" value="1"/>
</dbReference>
<evidence type="ECO:0000256" key="5">
    <source>
        <dbReference type="ARBA" id="ARBA00023002"/>
    </source>
</evidence>
<keyword evidence="4" id="KW-0597">Phosphoprotein</keyword>
<dbReference type="GO" id="GO:0043041">
    <property type="term" value="P:amino acid activation for nonribosomal peptide biosynthetic process"/>
    <property type="evidence" value="ECO:0007669"/>
    <property type="project" value="TreeGrafter"/>
</dbReference>
<evidence type="ECO:0000256" key="2">
    <source>
        <dbReference type="ARBA" id="ARBA00006432"/>
    </source>
</evidence>
<evidence type="ECO:0000259" key="6">
    <source>
        <dbReference type="PROSITE" id="PS50075"/>
    </source>
</evidence>
<dbReference type="Gene3D" id="3.60.130.10">
    <property type="entry name" value="Clavaminate synthase-like"/>
    <property type="match status" value="1"/>
</dbReference>
<gene>
    <name evidence="7" type="ORF">PCC6912_48760</name>
</gene>
<dbReference type="Gene3D" id="3.30.300.30">
    <property type="match status" value="1"/>
</dbReference>
<dbReference type="SUPFAM" id="SSF52777">
    <property type="entry name" value="CoA-dependent acyltransferases"/>
    <property type="match status" value="4"/>
</dbReference>
<dbReference type="InterPro" id="IPR020806">
    <property type="entry name" value="PKS_PP-bd"/>
</dbReference>
<sequence length="1867" mass="212056">MKNIEFFYPLSPMQQGILFHTIYAPNSGVYVEQLSCNIQGNFHISFFQQAWQRLVERHPILRTSFIWEGIKEPVQVVHKQVKLPWQQQDLSRLEFIEQQKHIETCLVAQREQGFEISQAPLMRLTLLQLAEKHYKFIWTHHHLLLDGWSSSLLLQEVFTYYQALSQGQDIQLQKPRPYRDYIAWLQKQDLSKAEIFWKQYLKGFNTVASLGVGQNIGSHVSENKNYNTQILRLTNTETAALQSLARQQQLTLNTILQGAWAILLSRYSGENDIIFGGVVSGRPTTLAGVESMIGVFINTLPVRISLNPQKFLIPWLKQLQTQQNEVRQYEYTPLIEIQKWSDIPAGQPLFETIFNFQNYPLNSSLQQPIDNLKIFNINSVIHPHYPLNISVQVDAELSLEIFCDRHRFEHDTIARMLGHLQTLLLSMVANPQQSIGELPLLTPTERYQLLEEWNNTQFDYPQDQCIHQLFEAQVEKTPDAVAVVFEHEYLTYKELNQRANQLAHYLQQLGIKPEVLVGICVERSLEIIIALLAILKAGGAYIPLDPTFPQERLAFMLEDSQISVLLTQQHLLPSLPAHQAQVICLDSDWQNIATQSKTTLGSNVEPENLSYTIYTSGSTGNPKGVQITHRSVVNFLTAMQQKLQLTNTDNLLSVTTLSFDIAVLEIFLPLTTGAKLTLVSREVATDGAQLLQQLNNSAASVMQATPATWRMLLDAGWEGNAQLRILCGGEALPHNLASQLRQRAANVWNLYGPTETTIWSTIHQVDEREAIVPIGRPIANTQIYILDKSLQPVPIGVAGELYIGGAGLARGYFNQPELTQEKFIPNPFWKAVGSKQKSEGKEFTGLYPTSKIYKTGDLARYSPNGEIEYLGRIDYQVKLRGFRIELGEIEAVLEQYPAVRQCVVTVREDIPGNQRLVAYVVAENAASNELRQYLRQKLPEYMVPSAFVILDSLPLTPNGKINRRALPAPENNQLEISNFVAPRHPVEEVLAGIWTQVLGVSQVSIHDNFFELGGHSLLATQVISRIRKTFGVDISLQQLFEFSTIAELAKSIQQASHQGVSAITPVPRDGNLPLSFAQARLWLLEQLNPGSDIYNMPAAIRLVGELNIEALEESINEIIRRHEVLRTTFVLVDEQPLQVIVPNLQLKISVVNLQELSQAEQEAEIEYLSLKEFQLPFDFTQAPLLRCTLLQLGEQEYILLFTIHHIVFDGWSTGVLIQELVTLYTAFTAGKPSPLPVLPIQYADFAVWQRQYLQGERREALLTYWKQQLANLPVLQLPTIRPRAEVKTKRGATHTFLIPASVVQEVRSLSQQAGVTLFMTLLASFKILLQRYCNQDDIVVGTDVANRNQAEVEPLIGFFINLLVLRTDVSGNPTFLELLQRVRTQTLAAYAHQDLPFDELVRELQPERHLSNIVPLFQVLFVLQNTPNYALELPGLSLKLLEVESKTSRFDLALFLTETEQGIEGKWQYNADLFAADTITRFTNHWQTLINSILSQPQSRINTLEILTETEKVQQTMQQQERKAAKRQKFMTIAPKAVNLSVEQLIKTDYLQEGQKFPLVIQPHSAEVDLISWAENNREYLEKELCQHGAILFRGFNVKSVSEFEHFAQTICPNLFAEYGDLPRTGEGGKVYGSTPYPADKAILFHNESSHLHCFPLKIWFYCVQPAAEGGETPIVDCRKAYQLLSSQLREKLATKQLMYVRNFAKGLDVSWQNFFQSTDKNEVENYCRQAGIDFEWYDNNGLVTRQIRPALAVHPKTSEPVFFNQIQLHHISYLDTEVQESLLSIFGEAKLPRNVYFGDGTSITENEIAEINEVYQRSQTSFPWQKGDIIMLDNMLAAHGRNPYTGQRKIVVAMGEMTNGKDINTP</sequence>
<dbReference type="InterPro" id="IPR000873">
    <property type="entry name" value="AMP-dep_synth/lig_dom"/>
</dbReference>
<reference evidence="7 8" key="1">
    <citation type="journal article" date="2019" name="Genome Biol. Evol.">
        <title>Day and night: Metabolic profiles and evolutionary relationships of six axenic non-marine cyanobacteria.</title>
        <authorList>
            <person name="Will S.E."/>
            <person name="Henke P."/>
            <person name="Boedeker C."/>
            <person name="Huang S."/>
            <person name="Brinkmann H."/>
            <person name="Rohde M."/>
            <person name="Jarek M."/>
            <person name="Friedl T."/>
            <person name="Seufert S."/>
            <person name="Schumacher M."/>
            <person name="Overmann J."/>
            <person name="Neumann-Schaal M."/>
            <person name="Petersen J."/>
        </authorList>
    </citation>
    <scope>NUCLEOTIDE SEQUENCE [LARGE SCALE GENOMIC DNA]</scope>
    <source>
        <strain evidence="7 8">PCC 6912</strain>
    </source>
</reference>
<dbReference type="InterPro" id="IPR009081">
    <property type="entry name" value="PP-bd_ACP"/>
</dbReference>
<dbReference type="InterPro" id="IPR006162">
    <property type="entry name" value="Ppantetheine_attach_site"/>
</dbReference>
<dbReference type="FunFam" id="3.40.50.980:FF:000001">
    <property type="entry name" value="Non-ribosomal peptide synthetase"/>
    <property type="match status" value="1"/>
</dbReference>
<dbReference type="OrthoDB" id="9757538at2"/>
<dbReference type="Pfam" id="PF02668">
    <property type="entry name" value="TauD"/>
    <property type="match status" value="1"/>
</dbReference>
<dbReference type="GO" id="GO:0044550">
    <property type="term" value="P:secondary metabolite biosynthetic process"/>
    <property type="evidence" value="ECO:0007669"/>
    <property type="project" value="UniProtKB-ARBA"/>
</dbReference>
<dbReference type="FunFam" id="3.30.559.10:FF:000012">
    <property type="entry name" value="Non-ribosomal peptide synthetase"/>
    <property type="match status" value="1"/>
</dbReference>
<evidence type="ECO:0000256" key="3">
    <source>
        <dbReference type="ARBA" id="ARBA00022450"/>
    </source>
</evidence>
<dbReference type="InterPro" id="IPR036736">
    <property type="entry name" value="ACP-like_sf"/>
</dbReference>
<dbReference type="Gene3D" id="2.30.38.10">
    <property type="entry name" value="Luciferase, Domain 3"/>
    <property type="match status" value="1"/>
</dbReference>
<keyword evidence="3" id="KW-0596">Phosphopantetheine</keyword>
<evidence type="ECO:0000313" key="8">
    <source>
        <dbReference type="Proteomes" id="UP000268857"/>
    </source>
</evidence>
<comment type="similarity">
    <text evidence="2">Belongs to the ATP-dependent AMP-binding enzyme family.</text>
</comment>
<dbReference type="InterPro" id="IPR045851">
    <property type="entry name" value="AMP-bd_C_sf"/>
</dbReference>
<dbReference type="FunFam" id="1.10.1200.10:FF:000005">
    <property type="entry name" value="Nonribosomal peptide synthetase 1"/>
    <property type="match status" value="1"/>
</dbReference>
<dbReference type="PANTHER" id="PTHR45527:SF1">
    <property type="entry name" value="FATTY ACID SYNTHASE"/>
    <property type="match status" value="1"/>
</dbReference>
<dbReference type="InterPro" id="IPR010071">
    <property type="entry name" value="AA_adenyl_dom"/>
</dbReference>
<dbReference type="InterPro" id="IPR003819">
    <property type="entry name" value="TauD/TfdA-like"/>
</dbReference>
<dbReference type="NCBIfam" id="TIGR01733">
    <property type="entry name" value="AA-adenyl-dom"/>
    <property type="match status" value="1"/>
</dbReference>
<dbReference type="FunFam" id="3.30.300.30:FF:000010">
    <property type="entry name" value="Enterobactin synthetase component F"/>
    <property type="match status" value="1"/>
</dbReference>
<dbReference type="FunFam" id="3.40.50.12780:FF:000012">
    <property type="entry name" value="Non-ribosomal peptide synthetase"/>
    <property type="match status" value="1"/>
</dbReference>
<dbReference type="Gene3D" id="1.10.1200.10">
    <property type="entry name" value="ACP-like"/>
    <property type="match status" value="1"/>
</dbReference>
<dbReference type="CDD" id="cd19543">
    <property type="entry name" value="DCL_NRPS"/>
    <property type="match status" value="1"/>
</dbReference>
<dbReference type="Pfam" id="PF00668">
    <property type="entry name" value="Condensation"/>
    <property type="match status" value="2"/>
</dbReference>
<dbReference type="SMART" id="SM00823">
    <property type="entry name" value="PKS_PP"/>
    <property type="match status" value="1"/>
</dbReference>
<dbReference type="FunFam" id="2.30.38.10:FF:000001">
    <property type="entry name" value="Non-ribosomal peptide synthetase PvdI"/>
    <property type="match status" value="1"/>
</dbReference>
<accession>A0A433N2K3</accession>
<dbReference type="InterPro" id="IPR001242">
    <property type="entry name" value="Condensation_dom"/>
</dbReference>
<dbReference type="STRING" id="211165.GCA_000317285_06441"/>
<dbReference type="Gene3D" id="3.40.50.980">
    <property type="match status" value="2"/>
</dbReference>
<dbReference type="GO" id="GO:0008610">
    <property type="term" value="P:lipid biosynthetic process"/>
    <property type="evidence" value="ECO:0007669"/>
    <property type="project" value="UniProtKB-ARBA"/>
</dbReference>
<dbReference type="InterPro" id="IPR042098">
    <property type="entry name" value="TauD-like_sf"/>
</dbReference>
<protein>
    <recommendedName>
        <fullName evidence="6">Carrier domain-containing protein</fullName>
    </recommendedName>
</protein>
<dbReference type="RefSeq" id="WP_016876676.1">
    <property type="nucleotide sequence ID" value="NZ_AJLN01000149.1"/>
</dbReference>
<dbReference type="Gene3D" id="3.30.559.30">
    <property type="entry name" value="Nonribosomal peptide synthetase, condensation domain"/>
    <property type="match status" value="2"/>
</dbReference>
<dbReference type="GO" id="GO:0005737">
    <property type="term" value="C:cytoplasm"/>
    <property type="evidence" value="ECO:0007669"/>
    <property type="project" value="TreeGrafter"/>
</dbReference>
<evidence type="ECO:0000256" key="4">
    <source>
        <dbReference type="ARBA" id="ARBA00022553"/>
    </source>
</evidence>
<comment type="cofactor">
    <cofactor evidence="1">
        <name>pantetheine 4'-phosphate</name>
        <dbReference type="ChEBI" id="CHEBI:47942"/>
    </cofactor>
</comment>
<dbReference type="InterPro" id="IPR023213">
    <property type="entry name" value="CAT-like_dom_sf"/>
</dbReference>
<evidence type="ECO:0000256" key="1">
    <source>
        <dbReference type="ARBA" id="ARBA00001957"/>
    </source>
</evidence>
<dbReference type="Pfam" id="PF00550">
    <property type="entry name" value="PP-binding"/>
    <property type="match status" value="1"/>
</dbReference>
<dbReference type="PANTHER" id="PTHR45527">
    <property type="entry name" value="NONRIBOSOMAL PEPTIDE SYNTHETASE"/>
    <property type="match status" value="1"/>
</dbReference>
<dbReference type="SUPFAM" id="SSF47336">
    <property type="entry name" value="ACP-like"/>
    <property type="match status" value="1"/>
</dbReference>
<dbReference type="Proteomes" id="UP000268857">
    <property type="component" value="Unassembled WGS sequence"/>
</dbReference>
<proteinExistence type="inferred from homology"/>
<dbReference type="GO" id="GO:0031177">
    <property type="term" value="F:phosphopantetheine binding"/>
    <property type="evidence" value="ECO:0007669"/>
    <property type="project" value="InterPro"/>
</dbReference>
<comment type="caution">
    <text evidence="7">The sequence shown here is derived from an EMBL/GenBank/DDBJ whole genome shotgun (WGS) entry which is preliminary data.</text>
</comment>
<dbReference type="EMBL" id="RSCJ01000025">
    <property type="protein sequence ID" value="RUR75339.1"/>
    <property type="molecule type" value="Genomic_DNA"/>
</dbReference>
<evidence type="ECO:0000313" key="7">
    <source>
        <dbReference type="EMBL" id="RUR75339.1"/>
    </source>
</evidence>
<feature type="domain" description="Carrier" evidence="6">
    <location>
        <begin position="981"/>
        <end position="1056"/>
    </location>
</feature>
<dbReference type="CDD" id="cd19531">
    <property type="entry name" value="LCL_NRPS-like"/>
    <property type="match status" value="1"/>
</dbReference>
<name>A0A433N2K3_CHLFR</name>